<keyword evidence="11" id="KW-0539">Nucleus</keyword>
<feature type="domain" description="BHLH" evidence="17">
    <location>
        <begin position="170"/>
        <end position="223"/>
    </location>
</feature>
<dbReference type="SMART" id="SM00091">
    <property type="entry name" value="PAS"/>
    <property type="match status" value="2"/>
</dbReference>
<keyword evidence="3" id="KW-0221">Differentiation</keyword>
<feature type="region of interest" description="Disordered" evidence="15">
    <location>
        <begin position="108"/>
        <end position="169"/>
    </location>
</feature>
<dbReference type="Proteomes" id="UP000028990">
    <property type="component" value="Unassembled WGS sequence"/>
</dbReference>
<dbReference type="GO" id="GO:0030154">
    <property type="term" value="P:cell differentiation"/>
    <property type="evidence" value="ECO:0007669"/>
    <property type="project" value="UniProtKB-KW"/>
</dbReference>
<evidence type="ECO:0000256" key="7">
    <source>
        <dbReference type="ARBA" id="ARBA00023054"/>
    </source>
</evidence>
<dbReference type="PROSITE" id="PS50888">
    <property type="entry name" value="BHLH"/>
    <property type="match status" value="1"/>
</dbReference>
<evidence type="ECO:0000256" key="1">
    <source>
        <dbReference type="ARBA" id="ARBA00004123"/>
    </source>
</evidence>
<dbReference type="SUPFAM" id="SSF55785">
    <property type="entry name" value="PYP-like sensor domain (PAS domain)"/>
    <property type="match status" value="2"/>
</dbReference>
<keyword evidence="5" id="KW-0524">Neurogenesis</keyword>
<evidence type="ECO:0000313" key="18">
    <source>
        <dbReference type="EMBL" id="KFO28370.1"/>
    </source>
</evidence>
<protein>
    <recommendedName>
        <fullName evidence="13">Neuronal PAS domain-containing protein 4</fullName>
    </recommendedName>
    <alternativeName>
        <fullName evidence="14">HLH-PAS transcription factor NXF</fullName>
    </alternativeName>
</protein>
<evidence type="ECO:0000256" key="12">
    <source>
        <dbReference type="ARBA" id="ARBA00065996"/>
    </source>
</evidence>
<dbReference type="InterPro" id="IPR056192">
    <property type="entry name" value="bHLH_NPAS4"/>
</dbReference>
<evidence type="ECO:0000313" key="19">
    <source>
        <dbReference type="Proteomes" id="UP000028990"/>
    </source>
</evidence>
<organism evidence="18 19">
    <name type="scientific">Fukomys damarensis</name>
    <name type="common">Damaraland mole rat</name>
    <name type="synonym">Cryptomys damarensis</name>
    <dbReference type="NCBI Taxonomy" id="885580"/>
    <lineage>
        <taxon>Eukaryota</taxon>
        <taxon>Metazoa</taxon>
        <taxon>Chordata</taxon>
        <taxon>Craniata</taxon>
        <taxon>Vertebrata</taxon>
        <taxon>Euteleostomi</taxon>
        <taxon>Mammalia</taxon>
        <taxon>Eutheria</taxon>
        <taxon>Euarchontoglires</taxon>
        <taxon>Glires</taxon>
        <taxon>Rodentia</taxon>
        <taxon>Hystricomorpha</taxon>
        <taxon>Bathyergidae</taxon>
        <taxon>Fukomys</taxon>
    </lineage>
</organism>
<dbReference type="InterPro" id="IPR013655">
    <property type="entry name" value="PAS_fold_3"/>
</dbReference>
<accession>A0A091DDM4</accession>
<dbReference type="Gene3D" id="3.30.450.20">
    <property type="entry name" value="PAS domain"/>
    <property type="match status" value="2"/>
</dbReference>
<evidence type="ECO:0000256" key="11">
    <source>
        <dbReference type="ARBA" id="ARBA00023242"/>
    </source>
</evidence>
<evidence type="ECO:0000256" key="4">
    <source>
        <dbReference type="ARBA" id="ARBA00022843"/>
    </source>
</evidence>
<keyword evidence="19" id="KW-1185">Reference proteome</keyword>
<keyword evidence="8" id="KW-0238">DNA-binding</keyword>
<evidence type="ECO:0000259" key="16">
    <source>
        <dbReference type="PROSITE" id="PS50112"/>
    </source>
</evidence>
<keyword evidence="10" id="KW-0804">Transcription</keyword>
<evidence type="ECO:0000256" key="3">
    <source>
        <dbReference type="ARBA" id="ARBA00022782"/>
    </source>
</evidence>
<dbReference type="AlphaFoldDB" id="A0A091DDM4"/>
<proteinExistence type="predicted"/>
<evidence type="ECO:0000256" key="5">
    <source>
        <dbReference type="ARBA" id="ARBA00022902"/>
    </source>
</evidence>
<gene>
    <name evidence="18" type="ORF">H920_10231</name>
</gene>
<dbReference type="InterPro" id="IPR011598">
    <property type="entry name" value="bHLH_dom"/>
</dbReference>
<dbReference type="InterPro" id="IPR000014">
    <property type="entry name" value="PAS"/>
</dbReference>
<dbReference type="CDD" id="cd00130">
    <property type="entry name" value="PAS"/>
    <property type="match status" value="2"/>
</dbReference>
<dbReference type="GO" id="GO:0000977">
    <property type="term" value="F:RNA polymerase II transcription regulatory region sequence-specific DNA binding"/>
    <property type="evidence" value="ECO:0007669"/>
    <property type="project" value="TreeGrafter"/>
</dbReference>
<evidence type="ECO:0000256" key="8">
    <source>
        <dbReference type="ARBA" id="ARBA00023125"/>
    </source>
</evidence>
<dbReference type="GO" id="GO:0046983">
    <property type="term" value="F:protein dimerization activity"/>
    <property type="evidence" value="ECO:0007669"/>
    <property type="project" value="InterPro"/>
</dbReference>
<dbReference type="InterPro" id="IPR035965">
    <property type="entry name" value="PAS-like_dom_sf"/>
</dbReference>
<keyword evidence="4" id="KW-0832">Ubl conjugation</keyword>
<keyword evidence="9" id="KW-0010">Activator</keyword>
<comment type="subunit">
    <text evidence="12">Efficient DNA binding requires dimerization with another bHLH protein. Heterodimer; forms a heterodimer with ARNT, ARNT2 or BMAL1.</text>
</comment>
<dbReference type="STRING" id="885580.ENSFDAP00000003895"/>
<dbReference type="GO" id="GO:0005654">
    <property type="term" value="C:nucleoplasm"/>
    <property type="evidence" value="ECO:0007669"/>
    <property type="project" value="UniProtKB-ARBA"/>
</dbReference>
<reference evidence="18 19" key="1">
    <citation type="submission" date="2013-11" db="EMBL/GenBank/DDBJ databases">
        <title>The Damaraland mole rat (Fukomys damarensis) genome and evolution of African mole rats.</title>
        <authorList>
            <person name="Gladyshev V.N."/>
            <person name="Fang X."/>
        </authorList>
    </citation>
    <scope>NUCLEOTIDE SEQUENCE [LARGE SCALE GENOMIC DNA]</scope>
    <source>
        <tissue evidence="18">Liver</tissue>
    </source>
</reference>
<evidence type="ECO:0000256" key="6">
    <source>
        <dbReference type="ARBA" id="ARBA00023015"/>
    </source>
</evidence>
<dbReference type="CDD" id="cd19697">
    <property type="entry name" value="bHLH-PAS_NPAS4_PASD10"/>
    <property type="match status" value="1"/>
</dbReference>
<feature type="region of interest" description="Disordered" evidence="15">
    <location>
        <begin position="63"/>
        <end position="86"/>
    </location>
</feature>
<dbReference type="eggNOG" id="ENOG502QRXX">
    <property type="taxonomic scope" value="Eukaryota"/>
</dbReference>
<feature type="compositionally biased region" description="Polar residues" evidence="15">
    <location>
        <begin position="678"/>
        <end position="689"/>
    </location>
</feature>
<dbReference type="PROSITE" id="PS50112">
    <property type="entry name" value="PAS"/>
    <property type="match status" value="2"/>
</dbReference>
<dbReference type="FunFam" id="3.30.450.20:FF:000058">
    <property type="entry name" value="neuronal PAS domain-containing protein 4"/>
    <property type="match status" value="1"/>
</dbReference>
<dbReference type="GO" id="GO:0007399">
    <property type="term" value="P:nervous system development"/>
    <property type="evidence" value="ECO:0007669"/>
    <property type="project" value="UniProtKB-KW"/>
</dbReference>
<evidence type="ECO:0000256" key="13">
    <source>
        <dbReference type="ARBA" id="ARBA00070618"/>
    </source>
</evidence>
<dbReference type="EMBL" id="KN122776">
    <property type="protein sequence ID" value="KFO28370.1"/>
    <property type="molecule type" value="Genomic_DNA"/>
</dbReference>
<keyword evidence="6" id="KW-0805">Transcription regulation</keyword>
<feature type="domain" description="PAS" evidence="16">
    <location>
        <begin position="399"/>
        <end position="445"/>
    </location>
</feature>
<dbReference type="PANTHER" id="PTHR23043:SF24">
    <property type="entry name" value="NEURONAL PAS DOMAIN-CONTAINING PROTEIN 4"/>
    <property type="match status" value="1"/>
</dbReference>
<evidence type="ECO:0000256" key="15">
    <source>
        <dbReference type="SAM" id="MobiDB-lite"/>
    </source>
</evidence>
<sequence length="972" mass="105276">MDYIFGCLKPPTSFHFSVCPPVCETGMILVSTVLLISRDYEVGQKPAGGRLFCRNLGRKHDAGSSAWGSSGQGHRGTKPEAATSMNQKRCSPLLAMIQPTLCNSGLHRSYIRRNETGEGGSTAKRSPERRESASESLSEIPGSKEEEAAGASSRDAGVPGAGAGASRPAIMYRSTKGASKARRDQINAEIRNLKELLPLAEADKVRLSYLHIMSLACIYTRKGVFFAGGTPLAGPTGLLSAQELEDIVAALPGFLLVFTAEGKLLYLSESVSEHLGHSMVDLVAQGDSIYDIIDPADHLTVRQQLTLPSALDTDRLFRCRFNTSKSLRRQSAGNKLVLIRGRFHAHPPGAYWAGNPVFTAFCAPLEPRPRLGPGPGPGPGPASLFLAMFQSRHAKDLALLDISESVLIYLGFERSELLCKSWYGLLHPEDLAHASAQHYRLLAESGDIQAEMVVRLQSKHGGWAWIYCLLYSEGPEGPITANNYPISDMEAWSLRQQLNSEDTHAAYVLGNPTVLPSFPETVLSQEQCSNPLFTPALGAPRSTSFPSAPQLGVVSTSEEIPRPLKELDFSYLPFPSGPEPSLQADLSKELVCTPPYTPHKPGGCTFLFSLHEPFQTHLPTPSSSFQEQLTPSTATFSDQLTPSSATFPDPLTSPLQGQLTEISARNYEDQLTPCTSTFSDQLLPSTTTFPEPLGSPTHEQLTPPTTAFQAHLNSPSQTFPEQLSPNSTKTYFAQEGCSFLYEKLPPSPSSPGNGDCTLLALAQLRGPLSVDVPLVPEGLLTPEASPVKQSFFHYSEKEQNEIDRLIQQISQLAQGMDRPFSAEAGTGGLESLGGLEPLDSNLSLPGAGPPVLSLDLKPWKCQELDFLADPDNMFLEETPVEDIFMDLSTPDPNGEWGSGDPEPEGPRGASSPCNNLSPEDHSFLEDLATYETAFETSVSTFPYDGFPDELHQLQSQVQDSFHEDGSGGEPTF</sequence>
<feature type="region of interest" description="Disordered" evidence="15">
    <location>
        <begin position="887"/>
        <end position="920"/>
    </location>
</feature>
<dbReference type="FunFam" id="3.30.450.20:FF:000055">
    <property type="entry name" value="neuronal PAS domain-containing protein 4"/>
    <property type="match status" value="1"/>
</dbReference>
<name>A0A091DDM4_FUKDA</name>
<dbReference type="Pfam" id="PF08447">
    <property type="entry name" value="PAS_3"/>
    <property type="match status" value="1"/>
</dbReference>
<dbReference type="GO" id="GO:0000981">
    <property type="term" value="F:DNA-binding transcription factor activity, RNA polymerase II-specific"/>
    <property type="evidence" value="ECO:0007669"/>
    <property type="project" value="TreeGrafter"/>
</dbReference>
<evidence type="ECO:0000259" key="17">
    <source>
        <dbReference type="PROSITE" id="PS50888"/>
    </source>
</evidence>
<keyword evidence="2" id="KW-0677">Repeat</keyword>
<feature type="region of interest" description="Disordered" evidence="15">
    <location>
        <begin position="678"/>
        <end position="703"/>
    </location>
</feature>
<feature type="domain" description="PAS" evidence="16">
    <location>
        <begin position="240"/>
        <end position="314"/>
    </location>
</feature>
<evidence type="ECO:0000256" key="10">
    <source>
        <dbReference type="ARBA" id="ARBA00023163"/>
    </source>
</evidence>
<dbReference type="PANTHER" id="PTHR23043">
    <property type="entry name" value="HYPOXIA-INDUCIBLE FACTOR 1 ALPHA"/>
    <property type="match status" value="1"/>
</dbReference>
<evidence type="ECO:0000256" key="14">
    <source>
        <dbReference type="ARBA" id="ARBA00082004"/>
    </source>
</evidence>
<evidence type="ECO:0000256" key="2">
    <source>
        <dbReference type="ARBA" id="ARBA00022737"/>
    </source>
</evidence>
<comment type="subcellular location">
    <subcellularLocation>
        <location evidence="1">Nucleus</location>
    </subcellularLocation>
</comment>
<keyword evidence="7" id="KW-0175">Coiled coil</keyword>
<dbReference type="Pfam" id="PF23183">
    <property type="entry name" value="bHLH_NPAS4"/>
    <property type="match status" value="1"/>
</dbReference>
<evidence type="ECO:0000256" key="9">
    <source>
        <dbReference type="ARBA" id="ARBA00023159"/>
    </source>
</evidence>
<dbReference type="GO" id="GO:0005829">
    <property type="term" value="C:cytosol"/>
    <property type="evidence" value="ECO:0007669"/>
    <property type="project" value="UniProtKB-ARBA"/>
</dbReference>